<evidence type="ECO:0000313" key="3">
    <source>
        <dbReference type="Proteomes" id="UP001595859"/>
    </source>
</evidence>
<proteinExistence type="predicted"/>
<keyword evidence="3" id="KW-1185">Reference proteome</keyword>
<evidence type="ECO:0000313" key="2">
    <source>
        <dbReference type="EMBL" id="MFC4854599.1"/>
    </source>
</evidence>
<name>A0ABV9S137_9PSEU</name>
<evidence type="ECO:0000256" key="1">
    <source>
        <dbReference type="SAM" id="MobiDB-lite"/>
    </source>
</evidence>
<comment type="caution">
    <text evidence="2">The sequence shown here is derived from an EMBL/GenBank/DDBJ whole genome shotgun (WGS) entry which is preliminary data.</text>
</comment>
<sequence>MTRRDEVLTLLSRNPDGLCDAELARLTGASHQTINQTCRQLAAEGLIRRDGFGSPIMNVGTGSRPPTRPAVTSQRPDWFWEGNVQAAMVRHLSAQGAVIRSVADTASKARGTDIVASLDGRVLHVEVKGWPSATYADSRRADEVKKTPPTMQATHWFAGAVLSALRSRGRHPTDRVLIVFPDFPRYRNLSDETAATLRTIGIETWFVEESGAVHVHTG</sequence>
<accession>A0ABV9S137</accession>
<dbReference type="SUPFAM" id="SSF46785">
    <property type="entry name" value="Winged helix' DNA-binding domain"/>
    <property type="match status" value="1"/>
</dbReference>
<feature type="region of interest" description="Disordered" evidence="1">
    <location>
        <begin position="54"/>
        <end position="74"/>
    </location>
</feature>
<gene>
    <name evidence="2" type="ORF">ACFPCV_13900</name>
</gene>
<dbReference type="EMBL" id="JBHSIS010000006">
    <property type="protein sequence ID" value="MFC4854599.1"/>
    <property type="molecule type" value="Genomic_DNA"/>
</dbReference>
<dbReference type="RefSeq" id="WP_378056530.1">
    <property type="nucleotide sequence ID" value="NZ_JBHSIS010000006.1"/>
</dbReference>
<dbReference type="InterPro" id="IPR036390">
    <property type="entry name" value="WH_DNA-bd_sf"/>
</dbReference>
<dbReference type="Gene3D" id="1.10.10.10">
    <property type="entry name" value="Winged helix-like DNA-binding domain superfamily/Winged helix DNA-binding domain"/>
    <property type="match status" value="1"/>
</dbReference>
<dbReference type="InterPro" id="IPR036388">
    <property type="entry name" value="WH-like_DNA-bd_sf"/>
</dbReference>
<dbReference type="Proteomes" id="UP001595859">
    <property type="component" value="Unassembled WGS sequence"/>
</dbReference>
<protein>
    <recommendedName>
        <fullName evidence="4">MarR family protein</fullName>
    </recommendedName>
</protein>
<reference evidence="3" key="1">
    <citation type="journal article" date="2019" name="Int. J. Syst. Evol. Microbiol.">
        <title>The Global Catalogue of Microorganisms (GCM) 10K type strain sequencing project: providing services to taxonomists for standard genome sequencing and annotation.</title>
        <authorList>
            <consortium name="The Broad Institute Genomics Platform"/>
            <consortium name="The Broad Institute Genome Sequencing Center for Infectious Disease"/>
            <person name="Wu L."/>
            <person name="Ma J."/>
        </authorList>
    </citation>
    <scope>NUCLEOTIDE SEQUENCE [LARGE SCALE GENOMIC DNA]</scope>
    <source>
        <strain evidence="3">ZS-22-S1</strain>
    </source>
</reference>
<organism evidence="2 3">
    <name type="scientific">Actinophytocola glycyrrhizae</name>
    <dbReference type="NCBI Taxonomy" id="2044873"/>
    <lineage>
        <taxon>Bacteria</taxon>
        <taxon>Bacillati</taxon>
        <taxon>Actinomycetota</taxon>
        <taxon>Actinomycetes</taxon>
        <taxon>Pseudonocardiales</taxon>
        <taxon>Pseudonocardiaceae</taxon>
    </lineage>
</organism>
<evidence type="ECO:0008006" key="4">
    <source>
        <dbReference type="Google" id="ProtNLM"/>
    </source>
</evidence>